<dbReference type="AlphaFoldDB" id="A0A1S2Z4K4"/>
<evidence type="ECO:0000313" key="3">
    <source>
        <dbReference type="RefSeq" id="XP_004514962.2"/>
    </source>
</evidence>
<dbReference type="OrthoDB" id="747636at2759"/>
<feature type="region of interest" description="Disordered" evidence="1">
    <location>
        <begin position="75"/>
        <end position="94"/>
    </location>
</feature>
<evidence type="ECO:0000313" key="2">
    <source>
        <dbReference type="Proteomes" id="UP000087171"/>
    </source>
</evidence>
<dbReference type="PaxDb" id="3827-XP_004514962.1"/>
<proteinExistence type="predicted"/>
<dbReference type="Proteomes" id="UP000087171">
    <property type="component" value="Unplaced"/>
</dbReference>
<evidence type="ECO:0000256" key="1">
    <source>
        <dbReference type="SAM" id="MobiDB-lite"/>
    </source>
</evidence>
<gene>
    <name evidence="3" type="primary">LOC101503829</name>
</gene>
<dbReference type="PANTHER" id="PTHR33474">
    <property type="entry name" value="TRANSMEMBRANE PROTEIN"/>
    <property type="match status" value="1"/>
</dbReference>
<reference evidence="3" key="1">
    <citation type="submission" date="2025-08" db="UniProtKB">
        <authorList>
            <consortium name="RefSeq"/>
        </authorList>
    </citation>
    <scope>IDENTIFICATION</scope>
    <source>
        <tissue evidence="3">Etiolated seedlings</tissue>
    </source>
</reference>
<name>A0A1S2Z4K4_CICAR</name>
<dbReference type="KEGG" id="cam:101503829"/>
<dbReference type="GeneID" id="101503829"/>
<organism evidence="2 3">
    <name type="scientific">Cicer arietinum</name>
    <name type="common">Chickpea</name>
    <name type="synonym">Garbanzo</name>
    <dbReference type="NCBI Taxonomy" id="3827"/>
    <lineage>
        <taxon>Eukaryota</taxon>
        <taxon>Viridiplantae</taxon>
        <taxon>Streptophyta</taxon>
        <taxon>Embryophyta</taxon>
        <taxon>Tracheophyta</taxon>
        <taxon>Spermatophyta</taxon>
        <taxon>Magnoliopsida</taxon>
        <taxon>eudicotyledons</taxon>
        <taxon>Gunneridae</taxon>
        <taxon>Pentapetalae</taxon>
        <taxon>rosids</taxon>
        <taxon>fabids</taxon>
        <taxon>Fabales</taxon>
        <taxon>Fabaceae</taxon>
        <taxon>Papilionoideae</taxon>
        <taxon>50 kb inversion clade</taxon>
        <taxon>NPAAA clade</taxon>
        <taxon>Hologalegina</taxon>
        <taxon>IRL clade</taxon>
        <taxon>Cicereae</taxon>
        <taxon>Cicer</taxon>
    </lineage>
</organism>
<protein>
    <submittedName>
        <fullName evidence="3">Uncharacterized protein LOC101503829</fullName>
    </submittedName>
</protein>
<dbReference type="STRING" id="3827.A0A1S2Z4K4"/>
<dbReference type="PANTHER" id="PTHR33474:SF2">
    <property type="entry name" value="TRANSMEMBRANE PROTEIN"/>
    <property type="match status" value="1"/>
</dbReference>
<keyword evidence="2" id="KW-1185">Reference proteome</keyword>
<dbReference type="RefSeq" id="XP_004514962.2">
    <property type="nucleotide sequence ID" value="XM_004514905.3"/>
</dbReference>
<sequence>MTRMKGITFNLIVIFFGLSSLVCFKAIPITRTESFMQSGQAQLAPKIVNNYKVMINGRNWSVEEPTVHERMDLELHDYPPSGANGRHTPRVPYP</sequence>
<accession>A0A1S2Z4K4</accession>